<dbReference type="PANTHER" id="PTHR33392:SF6">
    <property type="entry name" value="POLYISOPRENYL-TEICHOIC ACID--PEPTIDOGLYCAN TEICHOIC ACID TRANSFERASE TAGU"/>
    <property type="match status" value="1"/>
</dbReference>
<comment type="similarity">
    <text evidence="1">Belongs to the LytR/CpsA/Psr (LCP) family.</text>
</comment>
<evidence type="ECO:0000256" key="3">
    <source>
        <dbReference type="SAM" id="Phobius"/>
    </source>
</evidence>
<evidence type="ECO:0000313" key="5">
    <source>
        <dbReference type="EMBL" id="MDR7279959.1"/>
    </source>
</evidence>
<feature type="domain" description="Cell envelope-related transcriptional attenuator" evidence="4">
    <location>
        <begin position="172"/>
        <end position="325"/>
    </location>
</feature>
<feature type="compositionally biased region" description="Gly residues" evidence="2">
    <location>
        <begin position="45"/>
        <end position="54"/>
    </location>
</feature>
<dbReference type="InterPro" id="IPR050922">
    <property type="entry name" value="LytR/CpsA/Psr_CW_biosynth"/>
</dbReference>
<dbReference type="AlphaFoldDB" id="A0AAE4CED5"/>
<feature type="region of interest" description="Disordered" evidence="2">
    <location>
        <begin position="1"/>
        <end position="88"/>
    </location>
</feature>
<evidence type="ECO:0000259" key="4">
    <source>
        <dbReference type="Pfam" id="PF03816"/>
    </source>
</evidence>
<keyword evidence="3" id="KW-0812">Transmembrane</keyword>
<dbReference type="EMBL" id="JAVDYB010000001">
    <property type="protein sequence ID" value="MDR7279959.1"/>
    <property type="molecule type" value="Genomic_DNA"/>
</dbReference>
<feature type="transmembrane region" description="Helical" evidence="3">
    <location>
        <begin position="97"/>
        <end position="120"/>
    </location>
</feature>
<reference evidence="5" key="1">
    <citation type="submission" date="2023-07" db="EMBL/GenBank/DDBJ databases">
        <title>Sequencing the genomes of 1000 actinobacteria strains.</title>
        <authorList>
            <person name="Klenk H.-P."/>
        </authorList>
    </citation>
    <scope>NUCLEOTIDE SEQUENCE</scope>
    <source>
        <strain evidence="5">DSM 44707</strain>
    </source>
</reference>
<dbReference type="InterPro" id="IPR004474">
    <property type="entry name" value="LytR_CpsA_psr"/>
</dbReference>
<dbReference type="PANTHER" id="PTHR33392">
    <property type="entry name" value="POLYISOPRENYL-TEICHOIC ACID--PEPTIDOGLYCAN TEICHOIC ACID TRANSFERASE TAGU"/>
    <property type="match status" value="1"/>
</dbReference>
<name>A0AAE4CED5_9ACTN</name>
<keyword evidence="3" id="KW-1133">Transmembrane helix</keyword>
<dbReference type="RefSeq" id="WP_374728196.1">
    <property type="nucleotide sequence ID" value="NZ_JAVDYB010000001.1"/>
</dbReference>
<gene>
    <name evidence="5" type="ORF">J2S41_006737</name>
</gene>
<feature type="compositionally biased region" description="Low complexity" evidence="2">
    <location>
        <begin position="21"/>
        <end position="44"/>
    </location>
</feature>
<keyword evidence="6" id="KW-1185">Reference proteome</keyword>
<dbReference type="Gene3D" id="3.40.630.190">
    <property type="entry name" value="LCP protein"/>
    <property type="match status" value="1"/>
</dbReference>
<dbReference type="NCBIfam" id="TIGR00350">
    <property type="entry name" value="lytR_cpsA_psr"/>
    <property type="match status" value="1"/>
</dbReference>
<protein>
    <submittedName>
        <fullName evidence="5">LCP family protein required for cell wall assembly</fullName>
    </submittedName>
</protein>
<comment type="caution">
    <text evidence="5">The sequence shown here is derived from an EMBL/GenBank/DDBJ whole genome shotgun (WGS) entry which is preliminary data.</text>
</comment>
<organism evidence="5 6">
    <name type="scientific">Catenuloplanes atrovinosus</name>
    <dbReference type="NCBI Taxonomy" id="137266"/>
    <lineage>
        <taxon>Bacteria</taxon>
        <taxon>Bacillati</taxon>
        <taxon>Actinomycetota</taxon>
        <taxon>Actinomycetes</taxon>
        <taxon>Micromonosporales</taxon>
        <taxon>Micromonosporaceae</taxon>
        <taxon>Catenuloplanes</taxon>
    </lineage>
</organism>
<proteinExistence type="inferred from homology"/>
<accession>A0AAE4CED5</accession>
<evidence type="ECO:0000256" key="1">
    <source>
        <dbReference type="ARBA" id="ARBA00006068"/>
    </source>
</evidence>
<evidence type="ECO:0000313" key="6">
    <source>
        <dbReference type="Proteomes" id="UP001183643"/>
    </source>
</evidence>
<evidence type="ECO:0000256" key="2">
    <source>
        <dbReference type="SAM" id="MobiDB-lite"/>
    </source>
</evidence>
<keyword evidence="3" id="KW-0472">Membrane</keyword>
<sequence length="424" mass="45011">MSPTAQTGSFGGGEFRRDAAGPRGRAAAPGDGSSVRSGGSVRPGRGAGQSGVYGGPRAPRGGSSRSGGGGEPPRDGGRGVYGSPGGRRPLRPNWRRIALVGGIAVLALLLLIGGGLWAYASSLNGDLKRTDAFSELRDGRPEKPVAGTMNILLVGSDSRDPDAESGEASEWRSDTLILMHIPADHQKAYLVSIPRDLYVYIPTSAGADCSDSAQNKINSAFAFGGLPLAVKTVECFTGVRIDHVAAIDFAGFVEVTDALGGVDLTVEQDTTSIHKPFRTFEKGVNHMNGEEALDWIRQRYQFPDGDFARMRHQQEFMKALLDKAASTGTLTNAGKLDAFLKATTKAVTVDENFSLVDMALEFRNLRSEDLTFITSPNQGAADRDGQSVVLSDREPALALYEAIANDTMVDWAQANTEPPAKTNP</sequence>
<dbReference type="Pfam" id="PF03816">
    <property type="entry name" value="LytR_cpsA_psr"/>
    <property type="match status" value="1"/>
</dbReference>
<dbReference type="Proteomes" id="UP001183643">
    <property type="component" value="Unassembled WGS sequence"/>
</dbReference>